<gene>
    <name evidence="1" type="ORF">L484_004180</name>
</gene>
<dbReference type="STRING" id="981085.W9R3V4"/>
<proteinExistence type="predicted"/>
<name>W9R3V4_9ROSA</name>
<evidence type="ECO:0000313" key="1">
    <source>
        <dbReference type="EMBL" id="EXB53914.1"/>
    </source>
</evidence>
<dbReference type="AlphaFoldDB" id="W9R3V4"/>
<dbReference type="SUPFAM" id="SSF49590">
    <property type="entry name" value="PHL pollen allergen"/>
    <property type="match status" value="1"/>
</dbReference>
<dbReference type="EMBL" id="KE344143">
    <property type="protein sequence ID" value="EXB53914.1"/>
    <property type="molecule type" value="Genomic_DNA"/>
</dbReference>
<organism evidence="1 2">
    <name type="scientific">Morus notabilis</name>
    <dbReference type="NCBI Taxonomy" id="981085"/>
    <lineage>
        <taxon>Eukaryota</taxon>
        <taxon>Viridiplantae</taxon>
        <taxon>Streptophyta</taxon>
        <taxon>Embryophyta</taxon>
        <taxon>Tracheophyta</taxon>
        <taxon>Spermatophyta</taxon>
        <taxon>Magnoliopsida</taxon>
        <taxon>eudicotyledons</taxon>
        <taxon>Gunneridae</taxon>
        <taxon>Pentapetalae</taxon>
        <taxon>rosids</taxon>
        <taxon>fabids</taxon>
        <taxon>Rosales</taxon>
        <taxon>Moraceae</taxon>
        <taxon>Moreae</taxon>
        <taxon>Morus</taxon>
    </lineage>
</organism>
<evidence type="ECO:0000313" key="2">
    <source>
        <dbReference type="Proteomes" id="UP000030645"/>
    </source>
</evidence>
<accession>W9R3V4</accession>
<protein>
    <submittedName>
        <fullName evidence="1">Uncharacterized protein</fullName>
    </submittedName>
</protein>
<reference evidence="2" key="1">
    <citation type="submission" date="2013-01" db="EMBL/GenBank/DDBJ databases">
        <title>Draft Genome Sequence of a Mulberry Tree, Morus notabilis C.K. Schneid.</title>
        <authorList>
            <person name="He N."/>
            <person name="Zhao S."/>
        </authorList>
    </citation>
    <scope>NUCLEOTIDE SEQUENCE</scope>
</reference>
<dbReference type="Proteomes" id="UP000030645">
    <property type="component" value="Unassembled WGS sequence"/>
</dbReference>
<keyword evidence="2" id="KW-1185">Reference proteome</keyword>
<dbReference type="InterPro" id="IPR036749">
    <property type="entry name" value="Expansin_CBD_sf"/>
</dbReference>
<sequence length="160" mass="18051">MIEFMCKISRPAESTILVQVKLFQANINILETNQLRANRLKKPRQWGYNIQNLRSRIKLLKQLRSVINLLQNSKLSQQYNPSVIKGFLDQVKCARKGGVRFTLSGSSHFYVLITNVGLDDEVVAVKVKGSKTGLYITVNLGSNKLENGRNEKRIFKGGGT</sequence>